<feature type="signal peptide" evidence="1">
    <location>
        <begin position="1"/>
        <end position="18"/>
    </location>
</feature>
<accession>A0A2J8P2G8</accession>
<evidence type="ECO:0000313" key="3">
    <source>
        <dbReference type="Proteomes" id="UP000236370"/>
    </source>
</evidence>
<comment type="caution">
    <text evidence="2">The sequence shown here is derived from an EMBL/GenBank/DDBJ whole genome shotgun (WGS) entry which is preliminary data.</text>
</comment>
<protein>
    <submittedName>
        <fullName evidence="2">AADACL2 isoform 1</fullName>
    </submittedName>
</protein>
<evidence type="ECO:0000256" key="1">
    <source>
        <dbReference type="SAM" id="SignalP"/>
    </source>
</evidence>
<keyword evidence="1" id="KW-0732">Signal</keyword>
<dbReference type="AlphaFoldDB" id="A0A2J8P2G8"/>
<evidence type="ECO:0000313" key="2">
    <source>
        <dbReference type="EMBL" id="PNI78226.1"/>
    </source>
</evidence>
<name>A0A2J8P2G8_PANTR</name>
<gene>
    <name evidence="2" type="ORF">CK820_G0006330</name>
</gene>
<feature type="chain" id="PRO_5014345107" evidence="1">
    <location>
        <begin position="19"/>
        <end position="53"/>
    </location>
</feature>
<dbReference type="EMBL" id="NBAG03000220">
    <property type="protein sequence ID" value="PNI78226.1"/>
    <property type="molecule type" value="Genomic_DNA"/>
</dbReference>
<proteinExistence type="predicted"/>
<dbReference type="Proteomes" id="UP000236370">
    <property type="component" value="Unassembled WGS sequence"/>
</dbReference>
<organism evidence="2 3">
    <name type="scientific">Pan troglodytes</name>
    <name type="common">Chimpanzee</name>
    <dbReference type="NCBI Taxonomy" id="9598"/>
    <lineage>
        <taxon>Eukaryota</taxon>
        <taxon>Metazoa</taxon>
        <taxon>Chordata</taxon>
        <taxon>Craniata</taxon>
        <taxon>Vertebrata</taxon>
        <taxon>Euteleostomi</taxon>
        <taxon>Mammalia</taxon>
        <taxon>Eutheria</taxon>
        <taxon>Euarchontoglires</taxon>
        <taxon>Primates</taxon>
        <taxon>Haplorrhini</taxon>
        <taxon>Catarrhini</taxon>
        <taxon>Hominidae</taxon>
        <taxon>Pan</taxon>
    </lineage>
</organism>
<reference evidence="2 3" key="1">
    <citation type="submission" date="2017-12" db="EMBL/GenBank/DDBJ databases">
        <title>High-resolution comparative analysis of great ape genomes.</title>
        <authorList>
            <person name="Pollen A."/>
            <person name="Hastie A."/>
            <person name="Hormozdiari F."/>
            <person name="Dougherty M."/>
            <person name="Liu R."/>
            <person name="Chaisson M."/>
            <person name="Hoppe E."/>
            <person name="Hill C."/>
            <person name="Pang A."/>
            <person name="Hillier L."/>
            <person name="Baker C."/>
            <person name="Armstrong J."/>
            <person name="Shendure J."/>
            <person name="Paten B."/>
            <person name="Wilson R."/>
            <person name="Chao H."/>
            <person name="Schneider V."/>
            <person name="Ventura M."/>
            <person name="Kronenberg Z."/>
            <person name="Murali S."/>
            <person name="Gordon D."/>
            <person name="Cantsilieris S."/>
            <person name="Munson K."/>
            <person name="Nelson B."/>
            <person name="Raja A."/>
            <person name="Underwood J."/>
            <person name="Diekhans M."/>
            <person name="Fiddes I."/>
            <person name="Haussler D."/>
            <person name="Eichler E."/>
        </authorList>
    </citation>
    <scope>NUCLEOTIDE SEQUENCE [LARGE SCALE GENOMIC DNA]</scope>
    <source>
        <strain evidence="2">Yerkes chimp pedigree #C0471</strain>
    </source>
</reference>
<sequence>MGLKALCLGLLCVLFVSHFYTPMPDNIEESWKIMALDAIAKTCTFTNRGLLTS</sequence>